<dbReference type="AlphaFoldDB" id="A0AAV2ATF9"/>
<feature type="active site" evidence="1">
    <location>
        <position position="314"/>
    </location>
</feature>
<dbReference type="GO" id="GO:1990966">
    <property type="term" value="P:ATP generation from poly-ADP-D-ribose"/>
    <property type="evidence" value="ECO:0007669"/>
    <property type="project" value="TreeGrafter"/>
</dbReference>
<organism evidence="5 6">
    <name type="scientific">Larinioides sclopetarius</name>
    <dbReference type="NCBI Taxonomy" id="280406"/>
    <lineage>
        <taxon>Eukaryota</taxon>
        <taxon>Metazoa</taxon>
        <taxon>Ecdysozoa</taxon>
        <taxon>Arthropoda</taxon>
        <taxon>Chelicerata</taxon>
        <taxon>Arachnida</taxon>
        <taxon>Araneae</taxon>
        <taxon>Araneomorphae</taxon>
        <taxon>Entelegynae</taxon>
        <taxon>Araneoidea</taxon>
        <taxon>Araneidae</taxon>
        <taxon>Larinioides</taxon>
    </lineage>
</organism>
<feature type="binding site" evidence="2">
    <location>
        <position position="317"/>
    </location>
    <ligand>
        <name>substrate</name>
    </ligand>
</feature>
<accession>A0AAV2ATF9</accession>
<dbReference type="InterPro" id="IPR046372">
    <property type="entry name" value="PARG_cat_C"/>
</dbReference>
<dbReference type="GO" id="GO:0005737">
    <property type="term" value="C:cytoplasm"/>
    <property type="evidence" value="ECO:0007669"/>
    <property type="project" value="TreeGrafter"/>
</dbReference>
<feature type="domain" description="PARG catalytic Macro" evidence="4">
    <location>
        <begin position="310"/>
        <end position="484"/>
    </location>
</feature>
<feature type="region of interest" description="Disordered" evidence="3">
    <location>
        <begin position="117"/>
        <end position="140"/>
    </location>
</feature>
<dbReference type="GO" id="GO:0005975">
    <property type="term" value="P:carbohydrate metabolic process"/>
    <property type="evidence" value="ECO:0007669"/>
    <property type="project" value="InterPro"/>
</dbReference>
<dbReference type="GO" id="GO:0006282">
    <property type="term" value="P:regulation of DNA repair"/>
    <property type="evidence" value="ECO:0007669"/>
    <property type="project" value="InterPro"/>
</dbReference>
<evidence type="ECO:0000313" key="6">
    <source>
        <dbReference type="Proteomes" id="UP001497382"/>
    </source>
</evidence>
<name>A0AAV2ATF9_9ARAC</name>
<evidence type="ECO:0000256" key="3">
    <source>
        <dbReference type="SAM" id="MobiDB-lite"/>
    </source>
</evidence>
<evidence type="ECO:0000259" key="4">
    <source>
        <dbReference type="Pfam" id="PF05028"/>
    </source>
</evidence>
<dbReference type="EMBL" id="CAXIEN010000215">
    <property type="protein sequence ID" value="CAL1287266.1"/>
    <property type="molecule type" value="Genomic_DNA"/>
</dbReference>
<sequence>MFKKQKRLRQINIIESFAQSKKPKTETTSDMDPNLRNMLATAAEKRLASRNSESSPKDSDIKFSGKIFDGGETSTAYVLDLENAEVPDSQESCLPSSADLFPNSLENCPKSPVVEQFSSQETVYSDKIDSPPATPTDPEENCISEVDSQLEDDSEDEEVQVQLLNRKPDCSIPLPDLEPLENHFIMFSPHVIPGRAPRPYPPTYRDMWDSDHVRMPCSSQNKYPVENLNGEKQIKSRWDLICKSLRRNILSSQDLERAILQYNNQYRGKCNFSGLHTFFETCFTDDERCYFFEETLPKMINMTLDLPNICTQVDFANKFVGGGVLGEGCVQEEIRFLICPELIVSRLFVECLDPTEALLITGVEQYNKYSGYSHGFKWEGNFEDKTPRDAWGRIDTQIVAIDATHFRNSADQFKLASIERELNKAYCGFFEDATPTNLSAIASGNWGCGAFNGDPRLKFLIQLMAASHTGRDLLYFTFGDKHLKKELKEIYRFISEKNLFVGDIWRILVDFCDTVRRTNDKDPRLYNFLCSIFTNKIPIENADPEITDSDKCAIIKLIEAVGDDSNTDIEDNDPG</sequence>
<dbReference type="PANTHER" id="PTHR12837:SF15">
    <property type="entry name" value="POLY(ADP-RIBOSE) GLYCOHYDROLASE"/>
    <property type="match status" value="1"/>
</dbReference>
<feature type="active site" evidence="1">
    <location>
        <position position="333"/>
    </location>
</feature>
<evidence type="ECO:0000256" key="1">
    <source>
        <dbReference type="PIRSR" id="PIRSR607724-1"/>
    </source>
</evidence>
<evidence type="ECO:0000313" key="5">
    <source>
        <dbReference type="EMBL" id="CAL1287266.1"/>
    </source>
</evidence>
<feature type="active site" evidence="1">
    <location>
        <position position="332"/>
    </location>
</feature>
<feature type="binding site" evidence="2">
    <location>
        <position position="331"/>
    </location>
    <ligand>
        <name>substrate</name>
    </ligand>
</feature>
<comment type="caution">
    <text evidence="5">The sequence shown here is derived from an EMBL/GenBank/DDBJ whole genome shotgun (WGS) entry which is preliminary data.</text>
</comment>
<feature type="region of interest" description="Disordered" evidence="3">
    <location>
        <begin position="44"/>
        <end position="66"/>
    </location>
</feature>
<evidence type="ECO:0000256" key="2">
    <source>
        <dbReference type="PIRSR" id="PIRSR607724-2"/>
    </source>
</evidence>
<dbReference type="InterPro" id="IPR007724">
    <property type="entry name" value="Poly_GlycHdrlase"/>
</dbReference>
<dbReference type="Pfam" id="PF05028">
    <property type="entry name" value="PARG_cat_C"/>
    <property type="match status" value="1"/>
</dbReference>
<dbReference type="PANTHER" id="PTHR12837">
    <property type="entry name" value="POLY ADP-RIBOSE GLYCOHYDROLASE"/>
    <property type="match status" value="1"/>
</dbReference>
<proteinExistence type="predicted"/>
<protein>
    <recommendedName>
        <fullName evidence="4">PARG catalytic Macro domain-containing protein</fullName>
    </recommendedName>
</protein>
<dbReference type="GO" id="GO:0005634">
    <property type="term" value="C:nucleus"/>
    <property type="evidence" value="ECO:0007669"/>
    <property type="project" value="TreeGrafter"/>
</dbReference>
<feature type="binding site" evidence="2">
    <location>
        <position position="372"/>
    </location>
    <ligand>
        <name>substrate</name>
    </ligand>
</feature>
<dbReference type="Proteomes" id="UP001497382">
    <property type="component" value="Unassembled WGS sequence"/>
</dbReference>
<keyword evidence="6" id="KW-1185">Reference proteome</keyword>
<dbReference type="GO" id="GO:0004649">
    <property type="term" value="F:poly(ADP-ribose) glycohydrolase activity"/>
    <property type="evidence" value="ECO:0007669"/>
    <property type="project" value="InterPro"/>
</dbReference>
<gene>
    <name evidence="5" type="ORF">LARSCL_LOCUS14727</name>
</gene>
<dbReference type="GO" id="GO:0009225">
    <property type="term" value="P:nucleotide-sugar metabolic process"/>
    <property type="evidence" value="ECO:0007669"/>
    <property type="project" value="TreeGrafter"/>
</dbReference>
<reference evidence="5 6" key="1">
    <citation type="submission" date="2024-04" db="EMBL/GenBank/DDBJ databases">
        <authorList>
            <person name="Rising A."/>
            <person name="Reimegard J."/>
            <person name="Sonavane S."/>
            <person name="Akerstrom W."/>
            <person name="Nylinder S."/>
            <person name="Hedman E."/>
            <person name="Kallberg Y."/>
        </authorList>
    </citation>
    <scope>NUCLEOTIDE SEQUENCE [LARGE SCALE GENOMIC DNA]</scope>
</reference>